<accession>A0A951QB00</accession>
<name>A0A951QB00_9CYAN</name>
<dbReference type="Pfam" id="PF03364">
    <property type="entry name" value="Polyketide_cyc"/>
    <property type="match status" value="1"/>
</dbReference>
<evidence type="ECO:0000259" key="2">
    <source>
        <dbReference type="Pfam" id="PF03364"/>
    </source>
</evidence>
<protein>
    <submittedName>
        <fullName evidence="3">SRPBCC family protein</fullName>
    </submittedName>
</protein>
<dbReference type="PANTHER" id="PTHR34060">
    <property type="entry name" value="POLYKETIDE CYCLASE / DEHYDRASE AND LIPID TRANSPORT PROTEIN"/>
    <property type="match status" value="1"/>
</dbReference>
<feature type="domain" description="Coenzyme Q-binding protein COQ10 START" evidence="2">
    <location>
        <begin position="52"/>
        <end position="179"/>
    </location>
</feature>
<proteinExistence type="predicted"/>
<dbReference type="Proteomes" id="UP000757435">
    <property type="component" value="Unassembled WGS sequence"/>
</dbReference>
<dbReference type="InterPro" id="IPR005031">
    <property type="entry name" value="COQ10_START"/>
</dbReference>
<dbReference type="InterPro" id="IPR023393">
    <property type="entry name" value="START-like_dom_sf"/>
</dbReference>
<gene>
    <name evidence="3" type="ORF">KME15_07640</name>
</gene>
<organism evidence="3 4">
    <name type="scientific">Drouetiella hepatica Uher 2000/2452</name>
    <dbReference type="NCBI Taxonomy" id="904376"/>
    <lineage>
        <taxon>Bacteria</taxon>
        <taxon>Bacillati</taxon>
        <taxon>Cyanobacteriota</taxon>
        <taxon>Cyanophyceae</taxon>
        <taxon>Oculatellales</taxon>
        <taxon>Oculatellaceae</taxon>
        <taxon>Drouetiella</taxon>
    </lineage>
</organism>
<feature type="region of interest" description="Disordered" evidence="1">
    <location>
        <begin position="1"/>
        <end position="21"/>
    </location>
</feature>
<sequence length="195" mass="21922">MTQGKRAENDDEIAEAFDLPSPDFWLSESQGVEVQTDRAEGRQRQISAKIRIPYSIEQVWQILTDYDRLADFIPNLAKSCQIDHPQGGIRIEQVGTQSLLKLKFCARVVLDMVEQFPHQLDFCMVEGDFKQFSGSWTLQPVAAGAGFCTELCYMIVVLPPRTMPVSLIENRLKSGLVTNLSAIRDRADTLFGAPK</sequence>
<dbReference type="CDD" id="cd08866">
    <property type="entry name" value="SRPBCC_11"/>
    <property type="match status" value="1"/>
</dbReference>
<evidence type="ECO:0000313" key="3">
    <source>
        <dbReference type="EMBL" id="MBW4658531.1"/>
    </source>
</evidence>
<evidence type="ECO:0000313" key="4">
    <source>
        <dbReference type="Proteomes" id="UP000757435"/>
    </source>
</evidence>
<dbReference type="PANTHER" id="PTHR34060:SF1">
    <property type="entry name" value="POLYKETIDE CYCLASE _ DEHYDRASE AND LIPID TRANSPORT PROTEIN"/>
    <property type="match status" value="1"/>
</dbReference>
<dbReference type="SUPFAM" id="SSF55961">
    <property type="entry name" value="Bet v1-like"/>
    <property type="match status" value="1"/>
</dbReference>
<evidence type="ECO:0000256" key="1">
    <source>
        <dbReference type="SAM" id="MobiDB-lite"/>
    </source>
</evidence>
<dbReference type="EMBL" id="JAHHHD010000006">
    <property type="protein sequence ID" value="MBW4658531.1"/>
    <property type="molecule type" value="Genomic_DNA"/>
</dbReference>
<reference evidence="3" key="1">
    <citation type="submission" date="2021-05" db="EMBL/GenBank/DDBJ databases">
        <authorList>
            <person name="Pietrasiak N."/>
            <person name="Ward R."/>
            <person name="Stajich J.E."/>
            <person name="Kurbessoian T."/>
        </authorList>
    </citation>
    <scope>NUCLEOTIDE SEQUENCE</scope>
    <source>
        <strain evidence="3">UHER 2000/2452</strain>
    </source>
</reference>
<dbReference type="Gene3D" id="3.30.530.20">
    <property type="match status" value="1"/>
</dbReference>
<dbReference type="AlphaFoldDB" id="A0A951QB00"/>
<comment type="caution">
    <text evidence="3">The sequence shown here is derived from an EMBL/GenBank/DDBJ whole genome shotgun (WGS) entry which is preliminary data.</text>
</comment>
<reference evidence="3" key="2">
    <citation type="journal article" date="2022" name="Microbiol. Resour. Announc.">
        <title>Metagenome Sequencing to Explore Phylogenomics of Terrestrial Cyanobacteria.</title>
        <authorList>
            <person name="Ward R.D."/>
            <person name="Stajich J.E."/>
            <person name="Johansen J.R."/>
            <person name="Huntemann M."/>
            <person name="Clum A."/>
            <person name="Foster B."/>
            <person name="Foster B."/>
            <person name="Roux S."/>
            <person name="Palaniappan K."/>
            <person name="Varghese N."/>
            <person name="Mukherjee S."/>
            <person name="Reddy T.B.K."/>
            <person name="Daum C."/>
            <person name="Copeland A."/>
            <person name="Chen I.A."/>
            <person name="Ivanova N.N."/>
            <person name="Kyrpides N.C."/>
            <person name="Shapiro N."/>
            <person name="Eloe-Fadrosh E.A."/>
            <person name="Pietrasiak N."/>
        </authorList>
    </citation>
    <scope>NUCLEOTIDE SEQUENCE</scope>
    <source>
        <strain evidence="3">UHER 2000/2452</strain>
    </source>
</reference>